<evidence type="ECO:0000313" key="1">
    <source>
        <dbReference type="EMBL" id="PWJ77876.1"/>
    </source>
</evidence>
<dbReference type="AlphaFoldDB" id="A0ABD6XMV7"/>
<sequence length="100" mass="9849">MRHLSHHEISIVAGGVATAIEVEATGEAILNGAVIGATILSFSFGKWAGGIAGLLTFGLSQLVGVAAGLAIGGIGGAIYGASHTPAESEGFFMGILKDIG</sequence>
<organism evidence="1 2">
    <name type="scientific">Enterobacter agglomerans</name>
    <name type="common">Erwinia herbicola</name>
    <name type="synonym">Pantoea agglomerans</name>
    <dbReference type="NCBI Taxonomy" id="549"/>
    <lineage>
        <taxon>Bacteria</taxon>
        <taxon>Pseudomonadati</taxon>
        <taxon>Pseudomonadota</taxon>
        <taxon>Gammaproteobacteria</taxon>
        <taxon>Enterobacterales</taxon>
        <taxon>Erwiniaceae</taxon>
        <taxon>Pantoea</taxon>
        <taxon>Pantoea agglomerans group</taxon>
    </lineage>
</organism>
<accession>A0ABD6XMV7</accession>
<evidence type="ECO:0008006" key="3">
    <source>
        <dbReference type="Google" id="ProtNLM"/>
    </source>
</evidence>
<comment type="caution">
    <text evidence="1">The sequence shown here is derived from an EMBL/GenBank/DDBJ whole genome shotgun (WGS) entry which is preliminary data.</text>
</comment>
<dbReference type="RefSeq" id="WP_083068401.1">
    <property type="nucleotide sequence ID" value="NZ_CP048033.1"/>
</dbReference>
<protein>
    <recommendedName>
        <fullName evidence="3">DUF5862 domain-containing protein</fullName>
    </recommendedName>
</protein>
<gene>
    <name evidence="1" type="ORF">C7430_109196</name>
</gene>
<evidence type="ECO:0000313" key="2">
    <source>
        <dbReference type="Proteomes" id="UP000245996"/>
    </source>
</evidence>
<name>A0ABD6XMV7_ENTAG</name>
<reference evidence="1 2" key="1">
    <citation type="submission" date="2018-05" db="EMBL/GenBank/DDBJ databases">
        <title>Genomic Encyclopedia of Type Strains, Phase IV (KMG-V): Genome sequencing to study the core and pangenomes of soil and plant-associated prokaryotes.</title>
        <authorList>
            <person name="Whitman W."/>
        </authorList>
    </citation>
    <scope>NUCLEOTIDE SEQUENCE [LARGE SCALE GENOMIC DNA]</scope>
    <source>
        <strain evidence="1 2">PNG 92-11</strain>
    </source>
</reference>
<dbReference type="Proteomes" id="UP000245996">
    <property type="component" value="Unassembled WGS sequence"/>
</dbReference>
<dbReference type="EMBL" id="QGHE01000009">
    <property type="protein sequence ID" value="PWJ77876.1"/>
    <property type="molecule type" value="Genomic_DNA"/>
</dbReference>
<proteinExistence type="predicted"/>